<comment type="caution">
    <text evidence="2">The sequence shown here is derived from an EMBL/GenBank/DDBJ whole genome shotgun (WGS) entry which is preliminary data.</text>
</comment>
<organism evidence="2 3">
    <name type="scientific">Trifolium medium</name>
    <dbReference type="NCBI Taxonomy" id="97028"/>
    <lineage>
        <taxon>Eukaryota</taxon>
        <taxon>Viridiplantae</taxon>
        <taxon>Streptophyta</taxon>
        <taxon>Embryophyta</taxon>
        <taxon>Tracheophyta</taxon>
        <taxon>Spermatophyta</taxon>
        <taxon>Magnoliopsida</taxon>
        <taxon>eudicotyledons</taxon>
        <taxon>Gunneridae</taxon>
        <taxon>Pentapetalae</taxon>
        <taxon>rosids</taxon>
        <taxon>fabids</taxon>
        <taxon>Fabales</taxon>
        <taxon>Fabaceae</taxon>
        <taxon>Papilionoideae</taxon>
        <taxon>50 kb inversion clade</taxon>
        <taxon>NPAAA clade</taxon>
        <taxon>Hologalegina</taxon>
        <taxon>IRL clade</taxon>
        <taxon>Trifolieae</taxon>
        <taxon>Trifolium</taxon>
    </lineage>
</organism>
<proteinExistence type="predicted"/>
<dbReference type="AlphaFoldDB" id="A0A392VGT9"/>
<dbReference type="EMBL" id="LXQA011170580">
    <property type="protein sequence ID" value="MCI87614.1"/>
    <property type="molecule type" value="Genomic_DNA"/>
</dbReference>
<evidence type="ECO:0000313" key="3">
    <source>
        <dbReference type="Proteomes" id="UP000265520"/>
    </source>
</evidence>
<feature type="region of interest" description="Disordered" evidence="1">
    <location>
        <begin position="1"/>
        <end position="32"/>
    </location>
</feature>
<evidence type="ECO:0000256" key="1">
    <source>
        <dbReference type="SAM" id="MobiDB-lite"/>
    </source>
</evidence>
<name>A0A392VGT9_9FABA</name>
<protein>
    <submittedName>
        <fullName evidence="2">Uncharacterized protein</fullName>
    </submittedName>
</protein>
<dbReference type="Proteomes" id="UP000265520">
    <property type="component" value="Unassembled WGS sequence"/>
</dbReference>
<accession>A0A392VGT9</accession>
<sequence>MRSGELGHERPWRAREREEHEELEIMKKTLNR</sequence>
<keyword evidence="3" id="KW-1185">Reference proteome</keyword>
<evidence type="ECO:0000313" key="2">
    <source>
        <dbReference type="EMBL" id="MCI87614.1"/>
    </source>
</evidence>
<reference evidence="2 3" key="1">
    <citation type="journal article" date="2018" name="Front. Plant Sci.">
        <title>Red Clover (Trifolium pratense) and Zigzag Clover (T. medium) - A Picture of Genomic Similarities and Differences.</title>
        <authorList>
            <person name="Dluhosova J."/>
            <person name="Istvanek J."/>
            <person name="Nedelnik J."/>
            <person name="Repkova J."/>
        </authorList>
    </citation>
    <scope>NUCLEOTIDE SEQUENCE [LARGE SCALE GENOMIC DNA]</scope>
    <source>
        <strain evidence="3">cv. 10/8</strain>
        <tissue evidence="2">Leaf</tissue>
    </source>
</reference>
<feature type="non-terminal residue" evidence="2">
    <location>
        <position position="32"/>
    </location>
</feature>